<evidence type="ECO:0000313" key="3">
    <source>
        <dbReference type="Proteomes" id="UP000011532"/>
    </source>
</evidence>
<evidence type="ECO:0000313" key="2">
    <source>
        <dbReference type="EMBL" id="ELY24615.1"/>
    </source>
</evidence>
<dbReference type="Gene3D" id="3.40.50.620">
    <property type="entry name" value="HUPs"/>
    <property type="match status" value="1"/>
</dbReference>
<reference evidence="2 3" key="2">
    <citation type="journal article" date="2014" name="PLoS Genet.">
        <title>Phylogenetically driven sequencing of extremely halophilic archaea reveals strategies for static and dynamic osmo-response.</title>
        <authorList>
            <person name="Becker E.A."/>
            <person name="Seitzer P.M."/>
            <person name="Tritt A."/>
            <person name="Larsen D."/>
            <person name="Krusor M."/>
            <person name="Yao A.I."/>
            <person name="Wu D."/>
            <person name="Madern D."/>
            <person name="Eisen J.A."/>
            <person name="Darling A.E."/>
            <person name="Facciotti M.T."/>
        </authorList>
    </citation>
    <scope>NUCLEOTIDE SEQUENCE [LARGE SCALE GENOMIC DNA]</scope>
    <source>
        <strain evidence="3">ATCC 29605 / DSM 3757 / JCM 8879 / NBRC 14742 / NCIMB 2012 / VKM B-1768 / DS2</strain>
    </source>
</reference>
<evidence type="ECO:0000259" key="1">
    <source>
        <dbReference type="Pfam" id="PF00582"/>
    </source>
</evidence>
<feature type="domain" description="UspA" evidence="1">
    <location>
        <begin position="3"/>
        <end position="53"/>
    </location>
</feature>
<dbReference type="SUPFAM" id="SSF52402">
    <property type="entry name" value="Adenine nucleotide alpha hydrolases-like"/>
    <property type="match status" value="1"/>
</dbReference>
<dbReference type="InterPro" id="IPR014729">
    <property type="entry name" value="Rossmann-like_a/b/a_fold"/>
</dbReference>
<reference evidence="3" key="1">
    <citation type="submission" date="2012-11" db="EMBL/GenBank/DDBJ databases">
        <authorList>
            <person name="Becker E.A."/>
            <person name="Seitzer P."/>
            <person name="Tritt A."/>
            <person name="Larsen D."/>
            <person name="Yao A."/>
            <person name="Wu D."/>
            <person name="Darling A."/>
            <person name="Eisen J.A."/>
            <person name="Facciotti M.T."/>
        </authorList>
    </citation>
    <scope>NUCLEOTIDE SEQUENCE [LARGE SCALE GENOMIC DNA]</scope>
    <source>
        <strain evidence="3">ATCC 29605 / DSM 3757 / JCM 8879 / NBRC 14742 / NCIMB 2012 / VKM B-1768 / DS2</strain>
    </source>
</reference>
<comment type="caution">
    <text evidence="2">The sequence shown here is derived from an EMBL/GenBank/DDBJ whole genome shotgun (WGS) entry which is preliminary data.</text>
</comment>
<protein>
    <submittedName>
        <fullName evidence="2">UspA domain-containing protein</fullName>
    </submittedName>
</protein>
<dbReference type="Proteomes" id="UP000011532">
    <property type="component" value="Unassembled WGS sequence"/>
</dbReference>
<dbReference type="Pfam" id="PF00582">
    <property type="entry name" value="Usp"/>
    <property type="match status" value="1"/>
</dbReference>
<dbReference type="EMBL" id="AOHU01000104">
    <property type="protein sequence ID" value="ELY24615.1"/>
    <property type="molecule type" value="Genomic_DNA"/>
</dbReference>
<sequence length="62" mass="6505">MDVLIPIDGTDASKRALDFAIEMVGGMGGSLHVVHYTNNQTDATEAILDDARGRLKAGDFGG</sequence>
<dbReference type="AlphaFoldDB" id="L9UI33"/>
<feature type="non-terminal residue" evidence="2">
    <location>
        <position position="62"/>
    </location>
</feature>
<dbReference type="InterPro" id="IPR006016">
    <property type="entry name" value="UspA"/>
</dbReference>
<proteinExistence type="predicted"/>
<accession>L9UI33</accession>
<name>L9UI33_HALVD</name>
<dbReference type="CDD" id="cd00293">
    <property type="entry name" value="USP-like"/>
    <property type="match status" value="1"/>
</dbReference>
<dbReference type="RefSeq" id="WP_004044929.1">
    <property type="nucleotide sequence ID" value="NZ_AOHU01000104.1"/>
</dbReference>
<gene>
    <name evidence="2" type="ORF">C498_18210</name>
</gene>
<organism evidence="2 3">
    <name type="scientific">Haloferax volcanii (strain ATCC 29605 / DSM 3757 / JCM 8879 / NBRC 14742 / NCIMB 2012 / VKM B-1768 / DS2)</name>
    <name type="common">Halobacterium volcanii</name>
    <dbReference type="NCBI Taxonomy" id="309800"/>
    <lineage>
        <taxon>Archaea</taxon>
        <taxon>Methanobacteriati</taxon>
        <taxon>Methanobacteriota</taxon>
        <taxon>Stenosarchaea group</taxon>
        <taxon>Halobacteria</taxon>
        <taxon>Halobacteriales</taxon>
        <taxon>Haloferacaceae</taxon>
        <taxon>Haloferax</taxon>
    </lineage>
</organism>